<name>A0A1L0BKW0_9ASCO</name>
<evidence type="ECO:0000313" key="3">
    <source>
        <dbReference type="Proteomes" id="UP000182334"/>
    </source>
</evidence>
<organism evidence="2 3">
    <name type="scientific">Sungouiella intermedia</name>
    <dbReference type="NCBI Taxonomy" id="45354"/>
    <lineage>
        <taxon>Eukaryota</taxon>
        <taxon>Fungi</taxon>
        <taxon>Dikarya</taxon>
        <taxon>Ascomycota</taxon>
        <taxon>Saccharomycotina</taxon>
        <taxon>Pichiomycetes</taxon>
        <taxon>Metschnikowiaceae</taxon>
        <taxon>Sungouiella</taxon>
    </lineage>
</organism>
<dbReference type="Proteomes" id="UP000182334">
    <property type="component" value="Chromosome II"/>
</dbReference>
<gene>
    <name evidence="2" type="ORF">SAMEA4029010_CIC11G00000004748</name>
</gene>
<accession>A0A1L0BKW0</accession>
<evidence type="ECO:0000256" key="1">
    <source>
        <dbReference type="SAM" id="SignalP"/>
    </source>
</evidence>
<keyword evidence="3" id="KW-1185">Reference proteome</keyword>
<keyword evidence="1" id="KW-0732">Signal</keyword>
<dbReference type="AlphaFoldDB" id="A0A1L0BKW0"/>
<protein>
    <submittedName>
        <fullName evidence="2">CIC11C00000004748</fullName>
    </submittedName>
</protein>
<proteinExistence type="predicted"/>
<dbReference type="EMBL" id="LT635757">
    <property type="protein sequence ID" value="SGZ50826.1"/>
    <property type="molecule type" value="Genomic_DNA"/>
</dbReference>
<feature type="chain" id="PRO_5012927715" evidence="1">
    <location>
        <begin position="20"/>
        <end position="92"/>
    </location>
</feature>
<sequence>MLLLSILLTLATYLFLAMSQNQENPQGQEDLLVTIGNKQVPLSKINKPHNVVVGGVDKPVPNLQQFPDVEPEAKAREAKLDAERAARKKEEL</sequence>
<dbReference type="OrthoDB" id="4082192at2759"/>
<evidence type="ECO:0000313" key="2">
    <source>
        <dbReference type="EMBL" id="SGZ50826.1"/>
    </source>
</evidence>
<reference evidence="2 3" key="1">
    <citation type="submission" date="2016-10" db="EMBL/GenBank/DDBJ databases">
        <authorList>
            <person name="de Groot N.N."/>
        </authorList>
    </citation>
    <scope>NUCLEOTIDE SEQUENCE [LARGE SCALE GENOMIC DNA]</scope>
    <source>
        <strain evidence="2 3">CBS 141442</strain>
    </source>
</reference>
<feature type="signal peptide" evidence="1">
    <location>
        <begin position="1"/>
        <end position="19"/>
    </location>
</feature>